<evidence type="ECO:0000313" key="2">
    <source>
        <dbReference type="EMBL" id="GEM50111.1"/>
    </source>
</evidence>
<keyword evidence="1" id="KW-0812">Transmembrane</keyword>
<dbReference type="RefSeq" id="WP_146892000.1">
    <property type="nucleotide sequence ID" value="NZ_BJXB01000059.1"/>
</dbReference>
<accession>A0A511NCP6</accession>
<gene>
    <name evidence="2" type="ORF">DC3_57460</name>
</gene>
<dbReference type="AlphaFoldDB" id="A0A511NCP6"/>
<dbReference type="EMBL" id="BJXB01000059">
    <property type="protein sequence ID" value="GEM50111.1"/>
    <property type="molecule type" value="Genomic_DNA"/>
</dbReference>
<keyword evidence="1" id="KW-0472">Membrane</keyword>
<dbReference type="Proteomes" id="UP000321306">
    <property type="component" value="Unassembled WGS sequence"/>
</dbReference>
<proteinExistence type="predicted"/>
<reference evidence="2 3" key="1">
    <citation type="submission" date="2019-07" db="EMBL/GenBank/DDBJ databases">
        <title>Whole genome shotgun sequence of Deinococcus cellulosilyticus NBRC 106333.</title>
        <authorList>
            <person name="Hosoyama A."/>
            <person name="Uohara A."/>
            <person name="Ohji S."/>
            <person name="Ichikawa N."/>
        </authorList>
    </citation>
    <scope>NUCLEOTIDE SEQUENCE [LARGE SCALE GENOMIC DNA]</scope>
    <source>
        <strain evidence="2 3">NBRC 106333</strain>
    </source>
</reference>
<keyword evidence="1" id="KW-1133">Transmembrane helix</keyword>
<evidence type="ECO:0000313" key="3">
    <source>
        <dbReference type="Proteomes" id="UP000321306"/>
    </source>
</evidence>
<comment type="caution">
    <text evidence="2">The sequence shown here is derived from an EMBL/GenBank/DDBJ whole genome shotgun (WGS) entry which is preliminary data.</text>
</comment>
<protein>
    <submittedName>
        <fullName evidence="2">Uncharacterized protein</fullName>
    </submittedName>
</protein>
<feature type="transmembrane region" description="Helical" evidence="1">
    <location>
        <begin position="32"/>
        <end position="53"/>
    </location>
</feature>
<organism evidence="2 3">
    <name type="scientific">Deinococcus cellulosilyticus (strain DSM 18568 / NBRC 106333 / KACC 11606 / 5516J-15)</name>
    <dbReference type="NCBI Taxonomy" id="1223518"/>
    <lineage>
        <taxon>Bacteria</taxon>
        <taxon>Thermotogati</taxon>
        <taxon>Deinococcota</taxon>
        <taxon>Deinococci</taxon>
        <taxon>Deinococcales</taxon>
        <taxon>Deinococcaceae</taxon>
        <taxon>Deinococcus</taxon>
    </lineage>
</organism>
<name>A0A511NCP6_DEIC1</name>
<keyword evidence="3" id="KW-1185">Reference proteome</keyword>
<sequence>MKKRLVKWIAAGVSVVLVTGLLVFTYRQGVEHFQGMLQTIVGVFLTALLAFWLRPEEQSGQPPEKK</sequence>
<evidence type="ECO:0000256" key="1">
    <source>
        <dbReference type="SAM" id="Phobius"/>
    </source>
</evidence>
<feature type="transmembrane region" description="Helical" evidence="1">
    <location>
        <begin position="5"/>
        <end position="26"/>
    </location>
</feature>